<dbReference type="AlphaFoldDB" id="I0AIE8"/>
<dbReference type="Proteomes" id="UP000007394">
    <property type="component" value="Chromosome"/>
</dbReference>
<accession>I0AIE8</accession>
<dbReference type="EMBL" id="CP003418">
    <property type="protein sequence ID" value="AFH48755.1"/>
    <property type="molecule type" value="Genomic_DNA"/>
</dbReference>
<keyword evidence="9" id="KW-1185">Reference proteome</keyword>
<evidence type="ECO:0000256" key="5">
    <source>
        <dbReference type="ARBA" id="ARBA00022692"/>
    </source>
</evidence>
<proteinExistence type="inferred from homology"/>
<evidence type="ECO:0000256" key="4">
    <source>
        <dbReference type="ARBA" id="ARBA00022452"/>
    </source>
</evidence>
<reference evidence="8 9" key="1">
    <citation type="journal article" date="2012" name="Front. Microbiol.">
        <title>Complete genome of Ignavibacterium album, a metabolically versatile, flagellated, facultative anaerobe from the phylum Chlorobi.</title>
        <authorList>
            <person name="Liu Z."/>
            <person name="Frigaard N.-U."/>
            <person name="Vogl K."/>
            <person name="Iino T."/>
            <person name="Ohkuma M."/>
            <person name="Overmann J."/>
            <person name="Bryant D.A."/>
        </authorList>
    </citation>
    <scope>NUCLEOTIDE SEQUENCE [LARGE SCALE GENOMIC DNA]</scope>
    <source>
        <strain evidence="9">DSM 19864 / JCM 16511 / NBRC 101810 / Mat9-16</strain>
    </source>
</reference>
<organism evidence="8 9">
    <name type="scientific">Ignavibacterium album (strain DSM 19864 / JCM 16511 / NBRC 101810 / Mat9-16)</name>
    <dbReference type="NCBI Taxonomy" id="945713"/>
    <lineage>
        <taxon>Bacteria</taxon>
        <taxon>Pseudomonadati</taxon>
        <taxon>Ignavibacteriota</taxon>
        <taxon>Ignavibacteria</taxon>
        <taxon>Ignavibacteriales</taxon>
        <taxon>Ignavibacteriaceae</taxon>
        <taxon>Ignavibacterium</taxon>
    </lineage>
</organism>
<dbReference type="Gene3D" id="1.20.1600.10">
    <property type="entry name" value="Outer membrane efflux proteins (OEP)"/>
    <property type="match status" value="1"/>
</dbReference>
<comment type="similarity">
    <text evidence="2">Belongs to the outer membrane factor (OMF) (TC 1.B.17) family.</text>
</comment>
<dbReference type="GO" id="GO:0009279">
    <property type="term" value="C:cell outer membrane"/>
    <property type="evidence" value="ECO:0007669"/>
    <property type="project" value="UniProtKB-SubCell"/>
</dbReference>
<dbReference type="PANTHER" id="PTHR30026">
    <property type="entry name" value="OUTER MEMBRANE PROTEIN TOLC"/>
    <property type="match status" value="1"/>
</dbReference>
<evidence type="ECO:0000256" key="6">
    <source>
        <dbReference type="ARBA" id="ARBA00023136"/>
    </source>
</evidence>
<protein>
    <submittedName>
        <fullName evidence="8">Outer membrane protein</fullName>
    </submittedName>
</protein>
<dbReference type="eggNOG" id="COG1538">
    <property type="taxonomic scope" value="Bacteria"/>
</dbReference>
<gene>
    <name evidence="8" type="ordered locus">IALB_1044</name>
</gene>
<evidence type="ECO:0000256" key="3">
    <source>
        <dbReference type="ARBA" id="ARBA00022448"/>
    </source>
</evidence>
<dbReference type="GO" id="GO:0015288">
    <property type="term" value="F:porin activity"/>
    <property type="evidence" value="ECO:0007669"/>
    <property type="project" value="TreeGrafter"/>
</dbReference>
<dbReference type="RefSeq" id="WP_014559910.1">
    <property type="nucleotide sequence ID" value="NC_017464.1"/>
</dbReference>
<evidence type="ECO:0000313" key="9">
    <source>
        <dbReference type="Proteomes" id="UP000007394"/>
    </source>
</evidence>
<dbReference type="InterPro" id="IPR051906">
    <property type="entry name" value="TolC-like"/>
</dbReference>
<keyword evidence="7" id="KW-0998">Cell outer membrane</keyword>
<dbReference type="KEGG" id="ial:IALB_1044"/>
<keyword evidence="4" id="KW-1134">Transmembrane beta strand</keyword>
<dbReference type="SUPFAM" id="SSF56954">
    <property type="entry name" value="Outer membrane efflux proteins (OEP)"/>
    <property type="match status" value="1"/>
</dbReference>
<evidence type="ECO:0000256" key="7">
    <source>
        <dbReference type="ARBA" id="ARBA00023237"/>
    </source>
</evidence>
<comment type="subcellular location">
    <subcellularLocation>
        <location evidence="1">Cell outer membrane</location>
    </subcellularLocation>
</comment>
<sequence length="483" mass="55435">MKRIFACMFLAFSNIYSQSLTLEDAIDYALKHNQQIKQYEAKLSQKEFQNLEALGNFLPQINLNASYTHLNDPIGIDLDPIRQAMIQLQSKNQVELANIYNLLQGNPQLTNEQRNLLFNQYSSQLNSLIPPFTKELKKQDYKTATLVGIQPIFTGGKLLAAKRFSILDEKAAEVQLKQIQDEVTKEVIKKYLTVALMNDVIKIRSDVVESVKKHRDRADKMLKQGLISNHNLLRAEVALADAEKNLFEDKNKLELAYLALKNEMGMDLNESILIEDSLIFHDFTDSLEFLSELAKIDNTILQLIELKKQQAKQKFNVERSSFLPTLAAFGKYELYPEYLSALEPRWAVGLSLNINLFNGFRDYAKLQTVDYLIEEVNALQKNVENKISLLINKNFKDVNNSKEKYFRNKINVALANENLRLNEKRFETGLGTSLEVVDANLAYEKALLDSESYLYEYYSNLTELYSAAGKPQNVILILKDKEN</sequence>
<dbReference type="GO" id="GO:1990281">
    <property type="term" value="C:efflux pump complex"/>
    <property type="evidence" value="ECO:0007669"/>
    <property type="project" value="TreeGrafter"/>
</dbReference>
<dbReference type="PANTHER" id="PTHR30026:SF20">
    <property type="entry name" value="OUTER MEMBRANE PROTEIN TOLC"/>
    <property type="match status" value="1"/>
</dbReference>
<evidence type="ECO:0000313" key="8">
    <source>
        <dbReference type="EMBL" id="AFH48755.1"/>
    </source>
</evidence>
<keyword evidence="3" id="KW-0813">Transport</keyword>
<dbReference type="PATRIC" id="fig|945713.3.peg.1050"/>
<name>I0AIE8_IGNAJ</name>
<keyword evidence="5" id="KW-0812">Transmembrane</keyword>
<dbReference type="GO" id="GO:0015562">
    <property type="term" value="F:efflux transmembrane transporter activity"/>
    <property type="evidence" value="ECO:0007669"/>
    <property type="project" value="InterPro"/>
</dbReference>
<evidence type="ECO:0000256" key="1">
    <source>
        <dbReference type="ARBA" id="ARBA00004442"/>
    </source>
</evidence>
<dbReference type="HOGENOM" id="CLU_012817_9_0_10"/>
<dbReference type="InterPro" id="IPR003423">
    <property type="entry name" value="OMP_efflux"/>
</dbReference>
<dbReference type="STRING" id="945713.IALB_1044"/>
<dbReference type="Pfam" id="PF02321">
    <property type="entry name" value="OEP"/>
    <property type="match status" value="2"/>
</dbReference>
<evidence type="ECO:0000256" key="2">
    <source>
        <dbReference type="ARBA" id="ARBA00007613"/>
    </source>
</evidence>
<keyword evidence="6" id="KW-0472">Membrane</keyword>